<evidence type="ECO:0000256" key="3">
    <source>
        <dbReference type="ARBA" id="ARBA00023125"/>
    </source>
</evidence>
<keyword evidence="5" id="KW-0539">Nucleus</keyword>
<dbReference type="PANTHER" id="PTHR32467">
    <property type="entry name" value="AP2-LIKE ETHYLENE-RESPONSIVE TRANSCRIPTION FACTOR"/>
    <property type="match status" value="1"/>
</dbReference>
<keyword evidence="9" id="KW-1185">Reference proteome</keyword>
<dbReference type="Pfam" id="PF00847">
    <property type="entry name" value="AP2"/>
    <property type="match status" value="2"/>
</dbReference>
<evidence type="ECO:0000256" key="5">
    <source>
        <dbReference type="ARBA" id="ARBA00023242"/>
    </source>
</evidence>
<dbReference type="Proteomes" id="UP001489004">
    <property type="component" value="Unassembled WGS sequence"/>
</dbReference>
<name>A0AAW1QRS5_9CHLO</name>
<reference evidence="8 9" key="1">
    <citation type="journal article" date="2024" name="Nat. Commun.">
        <title>Phylogenomics reveals the evolutionary origins of lichenization in chlorophyte algae.</title>
        <authorList>
            <person name="Puginier C."/>
            <person name="Libourel C."/>
            <person name="Otte J."/>
            <person name="Skaloud P."/>
            <person name="Haon M."/>
            <person name="Grisel S."/>
            <person name="Petersen M."/>
            <person name="Berrin J.G."/>
            <person name="Delaux P.M."/>
            <person name="Dal Grande F."/>
            <person name="Keller J."/>
        </authorList>
    </citation>
    <scope>NUCLEOTIDE SEQUENCE [LARGE SCALE GENOMIC DNA]</scope>
    <source>
        <strain evidence="8 9">SAG 2043</strain>
    </source>
</reference>
<keyword evidence="4" id="KW-0804">Transcription</keyword>
<evidence type="ECO:0000313" key="8">
    <source>
        <dbReference type="EMBL" id="KAK9824107.1"/>
    </source>
</evidence>
<sequence>MSEIDGTVELASYPRHTVHDGLGGATELSPTGRPVRAAAQAAARKHKLQQEEDSELDAATDLSDSSQEAPKRVCYVYDAMPTYHKIGENGMSYASSSSPYKPDNLPYNMACSKASPVFADEALVSAPLTAGGSGYKTPTSASAPARSLSSSSSEAAPYVPSRKPKRPGSSIYRGVTKHSTTGRFEAHLWDSSAIRPKTSRGGRTRGKQIYLGGYNTEDDAARAYDLAALKYWGDQATLNFAMESYSEELPDLAEMTREEVVAMLKRNSTGFSRGQSKYRGVTRHHMHGRWEARIGRVDGNKYLYLGTFATEEEAARAYDESAVKYRGKKAVTNFGLSSYPDILNASKGTGATSKVAAHSPEPVSGKANLLEAALKNLQPWHPNDVWNL</sequence>
<dbReference type="PANTHER" id="PTHR32467:SF90">
    <property type="entry name" value="AP2-LIKE ETHYLENE-RESPONSIVE TRANSCRIPTION FACTOR AIL1"/>
    <property type="match status" value="1"/>
</dbReference>
<comment type="subcellular location">
    <subcellularLocation>
        <location evidence="1">Nucleus</location>
    </subcellularLocation>
</comment>
<evidence type="ECO:0000256" key="6">
    <source>
        <dbReference type="SAM" id="MobiDB-lite"/>
    </source>
</evidence>
<keyword evidence="2" id="KW-0805">Transcription regulation</keyword>
<evidence type="ECO:0000313" key="9">
    <source>
        <dbReference type="Proteomes" id="UP001489004"/>
    </source>
</evidence>
<comment type="caution">
    <text evidence="8">The sequence shown here is derived from an EMBL/GenBank/DDBJ whole genome shotgun (WGS) entry which is preliminary data.</text>
</comment>
<feature type="domain" description="AP2/ERF" evidence="7">
    <location>
        <begin position="171"/>
        <end position="241"/>
    </location>
</feature>
<dbReference type="SUPFAM" id="SSF54171">
    <property type="entry name" value="DNA-binding domain"/>
    <property type="match status" value="2"/>
</dbReference>
<dbReference type="InterPro" id="IPR016177">
    <property type="entry name" value="DNA-bd_dom_sf"/>
</dbReference>
<dbReference type="EMBL" id="JALJOR010000002">
    <property type="protein sequence ID" value="KAK9824107.1"/>
    <property type="molecule type" value="Genomic_DNA"/>
</dbReference>
<proteinExistence type="predicted"/>
<dbReference type="InterPro" id="IPR001471">
    <property type="entry name" value="AP2/ERF_dom"/>
</dbReference>
<dbReference type="SMART" id="SM00380">
    <property type="entry name" value="AP2"/>
    <property type="match status" value="2"/>
</dbReference>
<evidence type="ECO:0000256" key="1">
    <source>
        <dbReference type="ARBA" id="ARBA00004123"/>
    </source>
</evidence>
<dbReference type="PROSITE" id="PS51032">
    <property type="entry name" value="AP2_ERF"/>
    <property type="match status" value="2"/>
</dbReference>
<accession>A0AAW1QRS5</accession>
<organism evidence="8 9">
    <name type="scientific">[Myrmecia] bisecta</name>
    <dbReference type="NCBI Taxonomy" id="41462"/>
    <lineage>
        <taxon>Eukaryota</taxon>
        <taxon>Viridiplantae</taxon>
        <taxon>Chlorophyta</taxon>
        <taxon>core chlorophytes</taxon>
        <taxon>Trebouxiophyceae</taxon>
        <taxon>Trebouxiales</taxon>
        <taxon>Trebouxiaceae</taxon>
        <taxon>Myrmecia</taxon>
    </lineage>
</organism>
<evidence type="ECO:0000256" key="2">
    <source>
        <dbReference type="ARBA" id="ARBA00023015"/>
    </source>
</evidence>
<feature type="region of interest" description="Disordered" evidence="6">
    <location>
        <begin position="129"/>
        <end position="176"/>
    </location>
</feature>
<feature type="region of interest" description="Disordered" evidence="6">
    <location>
        <begin position="1"/>
        <end position="65"/>
    </location>
</feature>
<evidence type="ECO:0000259" key="7">
    <source>
        <dbReference type="PROSITE" id="PS51032"/>
    </source>
</evidence>
<feature type="compositionally biased region" description="Low complexity" evidence="6">
    <location>
        <begin position="138"/>
        <end position="161"/>
    </location>
</feature>
<evidence type="ECO:0000256" key="4">
    <source>
        <dbReference type="ARBA" id="ARBA00023163"/>
    </source>
</evidence>
<protein>
    <recommendedName>
        <fullName evidence="7">AP2/ERF domain-containing protein</fullName>
    </recommendedName>
</protein>
<dbReference type="Gene3D" id="3.30.730.10">
    <property type="entry name" value="AP2/ERF domain"/>
    <property type="match status" value="2"/>
</dbReference>
<dbReference type="GO" id="GO:0005634">
    <property type="term" value="C:nucleus"/>
    <property type="evidence" value="ECO:0007669"/>
    <property type="project" value="UniProtKB-SubCell"/>
</dbReference>
<feature type="domain" description="AP2/ERF" evidence="7">
    <location>
        <begin position="277"/>
        <end position="335"/>
    </location>
</feature>
<dbReference type="AlphaFoldDB" id="A0AAW1QRS5"/>
<gene>
    <name evidence="8" type="ORF">WJX72_007799</name>
</gene>
<dbReference type="GO" id="GO:0003700">
    <property type="term" value="F:DNA-binding transcription factor activity"/>
    <property type="evidence" value="ECO:0007669"/>
    <property type="project" value="InterPro"/>
</dbReference>
<dbReference type="InterPro" id="IPR036955">
    <property type="entry name" value="AP2/ERF_dom_sf"/>
</dbReference>
<dbReference type="GO" id="GO:0003677">
    <property type="term" value="F:DNA binding"/>
    <property type="evidence" value="ECO:0007669"/>
    <property type="project" value="UniProtKB-KW"/>
</dbReference>
<dbReference type="CDD" id="cd00018">
    <property type="entry name" value="AP2"/>
    <property type="match status" value="2"/>
</dbReference>
<keyword evidence="3" id="KW-0238">DNA-binding</keyword>